<dbReference type="Pfam" id="PF09365">
    <property type="entry name" value="DUF2461"/>
    <property type="match status" value="1"/>
</dbReference>
<dbReference type="RefSeq" id="WP_115870121.1">
    <property type="nucleotide sequence ID" value="NZ_QREG01000028.1"/>
</dbReference>
<dbReference type="PANTHER" id="PTHR36452">
    <property type="entry name" value="CHROMOSOME 12, WHOLE GENOME SHOTGUN SEQUENCE"/>
    <property type="match status" value="1"/>
</dbReference>
<name>A0A3D9KWR4_MARFU</name>
<dbReference type="NCBIfam" id="TIGR02453">
    <property type="entry name" value="TIGR02453 family protein"/>
    <property type="match status" value="1"/>
</dbReference>
<proteinExistence type="predicted"/>
<dbReference type="EMBL" id="QREG01000028">
    <property type="protein sequence ID" value="RED92830.1"/>
    <property type="molecule type" value="Genomic_DNA"/>
</dbReference>
<accession>A0A3D9KWR4</accession>
<evidence type="ECO:0000313" key="1">
    <source>
        <dbReference type="EMBL" id="RED92830.1"/>
    </source>
</evidence>
<reference evidence="1 2" key="1">
    <citation type="submission" date="2018-07" db="EMBL/GenBank/DDBJ databases">
        <title>Genomic Encyclopedia of Type Strains, Phase IV (KMG-IV): sequencing the most valuable type-strain genomes for metagenomic binning, comparative biology and taxonomic classification.</title>
        <authorList>
            <person name="Goeker M."/>
        </authorList>
    </citation>
    <scope>NUCLEOTIDE SEQUENCE [LARGE SCALE GENOMIC DNA]</scope>
    <source>
        <strain evidence="1 2">DSM 4134</strain>
    </source>
</reference>
<dbReference type="InterPro" id="IPR015996">
    <property type="entry name" value="UCP028451"/>
</dbReference>
<gene>
    <name evidence="1" type="ORF">C7460_12847</name>
</gene>
<organism evidence="1 2">
    <name type="scientific">Marinoscillum furvescens DSM 4134</name>
    <dbReference type="NCBI Taxonomy" id="1122208"/>
    <lineage>
        <taxon>Bacteria</taxon>
        <taxon>Pseudomonadati</taxon>
        <taxon>Bacteroidota</taxon>
        <taxon>Cytophagia</taxon>
        <taxon>Cytophagales</taxon>
        <taxon>Reichenbachiellaceae</taxon>
        <taxon>Marinoscillum</taxon>
    </lineage>
</organism>
<dbReference type="InterPro" id="IPR012808">
    <property type="entry name" value="CHP02453"/>
</dbReference>
<evidence type="ECO:0000313" key="2">
    <source>
        <dbReference type="Proteomes" id="UP000256779"/>
    </source>
</evidence>
<dbReference type="Proteomes" id="UP000256779">
    <property type="component" value="Unassembled WGS sequence"/>
</dbReference>
<dbReference type="OrthoDB" id="9794241at2"/>
<keyword evidence="2" id="KW-1185">Reference proteome</keyword>
<comment type="caution">
    <text evidence="1">The sequence shown here is derived from an EMBL/GenBank/DDBJ whole genome shotgun (WGS) entry which is preliminary data.</text>
</comment>
<protein>
    <submittedName>
        <fullName evidence="1">Uncharacterized protein (TIGR02453 family)</fullName>
    </submittedName>
</protein>
<dbReference type="PIRSF" id="PIRSF028451">
    <property type="entry name" value="UCP028451"/>
    <property type="match status" value="1"/>
</dbReference>
<sequence length="221" mass="25569">MQEVIDFLNALAANNNRDWFDTQKQRFAEVKDVFAAQHADIKALLAQHDEIEKDKVYRIYRDVRFSKDKTPYKRHLAGSFRRAGHYRRGGYYYQVQPGGSYIAGGFFGPNAQDLLHIRKQIQQEPEELRSIVSAPDFQQLFGGLQGEQLKTAPKGFEVSDPAIDLLRYKQFIVRRPLTDGEVLSETFPQIVDETFKGMRPFFDYMSEILTTDLNGESLYDE</sequence>
<dbReference type="PANTHER" id="PTHR36452:SF1">
    <property type="entry name" value="DUF2461 DOMAIN-CONTAINING PROTEIN"/>
    <property type="match status" value="1"/>
</dbReference>
<dbReference type="AlphaFoldDB" id="A0A3D9KWR4"/>